<dbReference type="EMBL" id="BK063678">
    <property type="protein sequence ID" value="DBA35483.1"/>
    <property type="molecule type" value="Genomic_DNA"/>
</dbReference>
<dbReference type="Proteomes" id="UP001303695">
    <property type="component" value="Segment"/>
</dbReference>
<organism evidence="1 2">
    <name type="scientific">Caudoviricetes sp. vir249</name>
    <dbReference type="NCBI Taxonomy" id="3068355"/>
    <lineage>
        <taxon>Viruses</taxon>
        <taxon>Duplodnaviria</taxon>
        <taxon>Heunggongvirae</taxon>
        <taxon>Uroviricota</taxon>
        <taxon>Caudoviricetes</taxon>
    </lineage>
</organism>
<evidence type="ECO:0000313" key="1">
    <source>
        <dbReference type="EMBL" id="DBA35483.1"/>
    </source>
</evidence>
<dbReference type="GeneID" id="300198868"/>
<proteinExistence type="predicted"/>
<gene>
    <name evidence="1" type="ORF">vir249_00038</name>
</gene>
<accession>A0AA87CDR6</accession>
<sequence length="172" mass="19658">MGGIIIRINFEKKAEEYKPVKGNELELIKHLLDHNFYNSYSIAGSRIEVEGRICRIISFEIEENGGSTSFNNEKGVFFKCEKNGQITIRYSEPKPKKCIGVIFDVFDVGVIEILQAKNFNGLRRDSPFSKGDEWELKTKTDTFKVNSGDLVVIDDDEKIIDCLKHVKMTDTE</sequence>
<keyword evidence="2" id="KW-1185">Reference proteome</keyword>
<dbReference type="RefSeq" id="YP_013605263.1">
    <property type="nucleotide sequence ID" value="NC_133254.1"/>
</dbReference>
<name>A0AA87CDR6_9CAUD</name>
<evidence type="ECO:0000313" key="2">
    <source>
        <dbReference type="Proteomes" id="UP001303695"/>
    </source>
</evidence>
<reference evidence="1 2" key="1">
    <citation type="journal article" date="2023" name="Nat. Microbiol.">
        <title>A compendium of viruses from methanogenic archaea reveals their diversity and adaptations to the gut environment.</title>
        <authorList>
            <person name="Medvedeva S."/>
            <person name="Borrel G."/>
            <person name="Krupovic M."/>
            <person name="Gribaldo S."/>
        </authorList>
    </citation>
    <scope>NUCLEOTIDE SEQUENCE [LARGE SCALE GENOMIC DNA]</scope>
</reference>
<protein>
    <submittedName>
        <fullName evidence="1">Uncharacterized protein</fullName>
    </submittedName>
</protein>